<dbReference type="Pfam" id="PF09388">
    <property type="entry name" value="SpoOE-like"/>
    <property type="match status" value="1"/>
</dbReference>
<dbReference type="RefSeq" id="WP_125556227.1">
    <property type="nucleotide sequence ID" value="NZ_RBVX01000011.1"/>
</dbReference>
<dbReference type="InterPro" id="IPR037208">
    <property type="entry name" value="Spo0E-like_sf"/>
</dbReference>
<reference evidence="1 2" key="1">
    <citation type="submission" date="2018-10" db="EMBL/GenBank/DDBJ databases">
        <title>Draft genome sequence of Bacillus salarius IM0101, isolated from a hypersaline soil in Inner Mongolia, China.</title>
        <authorList>
            <person name="Yamprayoonswat W."/>
            <person name="Boonvisut S."/>
            <person name="Jumpathong W."/>
            <person name="Sittihan S."/>
            <person name="Ruangsuj P."/>
            <person name="Wanthongcharoen S."/>
            <person name="Thongpramul N."/>
            <person name="Pimmason S."/>
            <person name="Yu B."/>
            <person name="Yasawong M."/>
        </authorList>
    </citation>
    <scope>NUCLEOTIDE SEQUENCE [LARGE SCALE GENOMIC DNA]</scope>
    <source>
        <strain evidence="1 2">IM0101</strain>
    </source>
</reference>
<proteinExistence type="predicted"/>
<dbReference type="AlphaFoldDB" id="A0A428N3L7"/>
<dbReference type="GO" id="GO:0046983">
    <property type="term" value="F:protein dimerization activity"/>
    <property type="evidence" value="ECO:0007669"/>
    <property type="project" value="InterPro"/>
</dbReference>
<dbReference type="Gene3D" id="4.10.280.10">
    <property type="entry name" value="Helix-loop-helix DNA-binding domain"/>
    <property type="match status" value="1"/>
</dbReference>
<keyword evidence="2" id="KW-1185">Reference proteome</keyword>
<organism evidence="1 2">
    <name type="scientific">Salibacterium salarium</name>
    <dbReference type="NCBI Taxonomy" id="284579"/>
    <lineage>
        <taxon>Bacteria</taxon>
        <taxon>Bacillati</taxon>
        <taxon>Bacillota</taxon>
        <taxon>Bacilli</taxon>
        <taxon>Bacillales</taxon>
        <taxon>Bacillaceae</taxon>
    </lineage>
</organism>
<evidence type="ECO:0000313" key="2">
    <source>
        <dbReference type="Proteomes" id="UP000275076"/>
    </source>
</evidence>
<gene>
    <name evidence="1" type="ORF">D7Z54_12680</name>
</gene>
<dbReference type="EMBL" id="RBVX01000011">
    <property type="protein sequence ID" value="RSL32877.1"/>
    <property type="molecule type" value="Genomic_DNA"/>
</dbReference>
<dbReference type="Proteomes" id="UP000275076">
    <property type="component" value="Unassembled WGS sequence"/>
</dbReference>
<dbReference type="SUPFAM" id="SSF140500">
    <property type="entry name" value="BAS1536-like"/>
    <property type="match status" value="1"/>
</dbReference>
<sequence length="56" mass="6738">MTVQEIEKNKLEHKIKTLRIRMVYNGQSKGLTHPDTIKYSQELDVYLNQYYHIQSL</sequence>
<dbReference type="InterPro" id="IPR036638">
    <property type="entry name" value="HLH_DNA-bd_sf"/>
</dbReference>
<comment type="caution">
    <text evidence="1">The sequence shown here is derived from an EMBL/GenBank/DDBJ whole genome shotgun (WGS) entry which is preliminary data.</text>
</comment>
<dbReference type="InterPro" id="IPR018540">
    <property type="entry name" value="Spo0E-like"/>
</dbReference>
<evidence type="ECO:0000313" key="1">
    <source>
        <dbReference type="EMBL" id="RSL32877.1"/>
    </source>
</evidence>
<protein>
    <submittedName>
        <fullName evidence="1">Aspartyl-phosphate phosphatase Spo0E family protein</fullName>
    </submittedName>
</protein>
<dbReference type="GO" id="GO:0043937">
    <property type="term" value="P:regulation of sporulation"/>
    <property type="evidence" value="ECO:0007669"/>
    <property type="project" value="InterPro"/>
</dbReference>
<name>A0A428N3L7_9BACI</name>
<accession>A0A428N3L7</accession>
<dbReference type="OrthoDB" id="1684520at2"/>